<evidence type="ECO:0008006" key="3">
    <source>
        <dbReference type="Google" id="ProtNLM"/>
    </source>
</evidence>
<organism evidence="1 2">
    <name type="scientific">Streptomyces venezuelae</name>
    <dbReference type="NCBI Taxonomy" id="54571"/>
    <lineage>
        <taxon>Bacteria</taxon>
        <taxon>Bacillati</taxon>
        <taxon>Actinomycetota</taxon>
        <taxon>Actinomycetes</taxon>
        <taxon>Kitasatosporales</taxon>
        <taxon>Streptomycetaceae</taxon>
        <taxon>Streptomyces</taxon>
    </lineage>
</organism>
<name>A0A5P2ASB7_STRVZ</name>
<sequence length="111" mass="12472">MNQKNADQLHSLTRHFSVLLSPTPRGARLARLLAAEWMRDHEVPLVTHDDVLRIEVTDTRGENLPRLQPAYPEDDSGRGLLLVEALADRRGVGLGPVPRKTVWAELDLPRP</sequence>
<gene>
    <name evidence="1" type="ORF">DEJ46_20360</name>
</gene>
<dbReference type="InterPro" id="IPR036890">
    <property type="entry name" value="HATPase_C_sf"/>
</dbReference>
<dbReference type="PANTHER" id="PTHR35526">
    <property type="entry name" value="ANTI-SIGMA-F FACTOR RSBW-RELATED"/>
    <property type="match status" value="1"/>
</dbReference>
<reference evidence="1 2" key="1">
    <citation type="submission" date="2018-05" db="EMBL/GenBank/DDBJ databases">
        <title>Streptomyces venezuelae.</title>
        <authorList>
            <person name="Kim W."/>
            <person name="Lee N."/>
            <person name="Cho B.-K."/>
        </authorList>
    </citation>
    <scope>NUCLEOTIDE SEQUENCE [LARGE SCALE GENOMIC DNA]</scope>
    <source>
        <strain evidence="1 2">ATCC 15068</strain>
    </source>
</reference>
<dbReference type="RefSeq" id="WP_150268423.1">
    <property type="nucleotide sequence ID" value="NZ_CP029194.1"/>
</dbReference>
<dbReference type="PANTHER" id="PTHR35526:SF3">
    <property type="entry name" value="ANTI-SIGMA-F FACTOR RSBW"/>
    <property type="match status" value="1"/>
</dbReference>
<dbReference type="Proteomes" id="UP000324106">
    <property type="component" value="Chromosome"/>
</dbReference>
<proteinExistence type="predicted"/>
<dbReference type="CDD" id="cd16936">
    <property type="entry name" value="HATPase_RsbW-like"/>
    <property type="match status" value="1"/>
</dbReference>
<dbReference type="Gene3D" id="3.30.565.10">
    <property type="entry name" value="Histidine kinase-like ATPase, C-terminal domain"/>
    <property type="match status" value="1"/>
</dbReference>
<dbReference type="OrthoDB" id="3473697at2"/>
<dbReference type="EMBL" id="CP029194">
    <property type="protein sequence ID" value="QES21174.1"/>
    <property type="molecule type" value="Genomic_DNA"/>
</dbReference>
<evidence type="ECO:0000313" key="2">
    <source>
        <dbReference type="Proteomes" id="UP000324106"/>
    </source>
</evidence>
<dbReference type="AlphaFoldDB" id="A0A5P2ASB7"/>
<protein>
    <recommendedName>
        <fullName evidence="3">ATP-binding protein</fullName>
    </recommendedName>
</protein>
<evidence type="ECO:0000313" key="1">
    <source>
        <dbReference type="EMBL" id="QES21174.1"/>
    </source>
</evidence>
<dbReference type="InterPro" id="IPR050267">
    <property type="entry name" value="Anti-sigma-factor_SerPK"/>
</dbReference>
<accession>A0A5P2ASB7</accession>